<dbReference type="InterPro" id="IPR050156">
    <property type="entry name" value="TC-AMP_synthase_SUA5"/>
</dbReference>
<dbReference type="FunFam" id="3.90.870.10:FF:000007">
    <property type="entry name" value="YrdC N6-threonylcarbamoyltransferase domain containing"/>
    <property type="match status" value="1"/>
</dbReference>
<evidence type="ECO:0000259" key="16">
    <source>
        <dbReference type="PROSITE" id="PS51163"/>
    </source>
</evidence>
<dbReference type="GO" id="GO:0005739">
    <property type="term" value="C:mitochondrion"/>
    <property type="evidence" value="ECO:0007669"/>
    <property type="project" value="UniProtKB-SubCell"/>
</dbReference>
<comment type="catalytic activity">
    <reaction evidence="13">
        <text>L-threonine + hydrogencarbonate + ATP = L-threonylcarbamoyladenylate + diphosphate + H2O</text>
        <dbReference type="Rhea" id="RHEA:36407"/>
        <dbReference type="ChEBI" id="CHEBI:15377"/>
        <dbReference type="ChEBI" id="CHEBI:17544"/>
        <dbReference type="ChEBI" id="CHEBI:30616"/>
        <dbReference type="ChEBI" id="CHEBI:33019"/>
        <dbReference type="ChEBI" id="CHEBI:57926"/>
        <dbReference type="ChEBI" id="CHEBI:73682"/>
        <dbReference type="EC" id="2.7.7.87"/>
    </reaction>
</comment>
<evidence type="ECO:0000256" key="13">
    <source>
        <dbReference type="ARBA" id="ARBA00048366"/>
    </source>
</evidence>
<evidence type="ECO:0000256" key="5">
    <source>
        <dbReference type="ARBA" id="ARBA00012584"/>
    </source>
</evidence>
<dbReference type="GO" id="GO:0005886">
    <property type="term" value="C:plasma membrane"/>
    <property type="evidence" value="ECO:0007669"/>
    <property type="project" value="UniProtKB-SubCell"/>
</dbReference>
<evidence type="ECO:0000256" key="6">
    <source>
        <dbReference type="ARBA" id="ARBA00015492"/>
    </source>
</evidence>
<dbReference type="PANTHER" id="PTHR17490:SF10">
    <property type="entry name" value="THREONYLCARBAMOYL-AMP SYNTHASE"/>
    <property type="match status" value="1"/>
</dbReference>
<dbReference type="GO" id="GO:0006450">
    <property type="term" value="P:regulation of translational fidelity"/>
    <property type="evidence" value="ECO:0007669"/>
    <property type="project" value="TreeGrafter"/>
</dbReference>
<dbReference type="GO" id="GO:0003725">
    <property type="term" value="F:double-stranded RNA binding"/>
    <property type="evidence" value="ECO:0007669"/>
    <property type="project" value="InterPro"/>
</dbReference>
<evidence type="ECO:0000256" key="3">
    <source>
        <dbReference type="ARBA" id="ARBA00004496"/>
    </source>
</evidence>
<evidence type="ECO:0000256" key="12">
    <source>
        <dbReference type="ARBA" id="ARBA00023136"/>
    </source>
</evidence>
<comment type="similarity">
    <text evidence="4">Belongs to the SUA5 family.</text>
</comment>
<dbReference type="Pfam" id="PF01300">
    <property type="entry name" value="Sua5_yciO_yrdC"/>
    <property type="match status" value="1"/>
</dbReference>
<dbReference type="Proteomes" id="UP000593567">
    <property type="component" value="Unassembled WGS sequence"/>
</dbReference>
<evidence type="ECO:0000256" key="8">
    <source>
        <dbReference type="ARBA" id="ARBA00022490"/>
    </source>
</evidence>
<comment type="subcellular location">
    <subcellularLocation>
        <location evidence="2">Cell membrane</location>
        <topology evidence="2">Peripheral membrane protein</topology>
    </subcellularLocation>
    <subcellularLocation>
        <location evidence="3">Cytoplasm</location>
    </subcellularLocation>
    <subcellularLocation>
        <location evidence="1">Mitochondrion</location>
    </subcellularLocation>
</comment>
<evidence type="ECO:0000256" key="14">
    <source>
        <dbReference type="ARBA" id="ARBA00058524"/>
    </source>
</evidence>
<keyword evidence="8" id="KW-0963">Cytoplasm</keyword>
<dbReference type="EMBL" id="VXIV02003353">
    <property type="protein sequence ID" value="KAF6017875.1"/>
    <property type="molecule type" value="Genomic_DNA"/>
</dbReference>
<dbReference type="GO" id="GO:0061710">
    <property type="term" value="F:L-threonylcarbamoyladenylate synthase"/>
    <property type="evidence" value="ECO:0007669"/>
    <property type="project" value="UniProtKB-EC"/>
</dbReference>
<dbReference type="EC" id="2.7.7.87" evidence="5"/>
<dbReference type="NCBIfam" id="TIGR00057">
    <property type="entry name" value="L-threonylcarbamoyladenylate synthase"/>
    <property type="match status" value="1"/>
</dbReference>
<evidence type="ECO:0000256" key="9">
    <source>
        <dbReference type="ARBA" id="ARBA00022679"/>
    </source>
</evidence>
<keyword evidence="9" id="KW-0808">Transferase</keyword>
<comment type="function">
    <text evidence="14">Cytoplasmic and mitochondrial threonylcarbamoyl-AMP synthase required for the formation of a threonylcarbamoyl group on adenosine at position 37 (t(6)A37) in tRNAs that read codons beginning with adenine. Catalyzes the conversion of L-threonine, HCO(3)(-)/CO(2) and ATP to give threonylcarbamoyl-AMP (TC-AMP) as the acyladenylate intermediate, with the release of diphosphate. Participates in t(6)A37 formation in cytoplasmic and mitochondrial tRNAs. May regulate the activity of some transporters.</text>
</comment>
<feature type="domain" description="YrdC-like" evidence="16">
    <location>
        <begin position="89"/>
        <end position="277"/>
    </location>
</feature>
<sequence>MLNLSKISTPVLQSVFSFSSVTTRGVSVVNIWHRRSFFNSACGQKFCKVDFHNSVRKVPGVTASRLYSNYHSLASSTPGMKTLFKESESSDLAAGITALCSGGVIAVPTDTIYGLAASAQNEAAVQKIYDIKRRIESKPLAICVGNIDQVYKWCEVTIDHTLLKALLPGPVTLVFKRKEALNPMLNPNTSLVGIRIPNYPFLQRLCNELDQPLALTSANISSCLSPVCIQEFEELWPHLSVVYDGGTLGENVTQRLGSTVVDLSTPGQFVILRNGSAYSPTKEILLQHNLTDAASRSS</sequence>
<comment type="subunit">
    <text evidence="15">Interacts with RSC1A1.</text>
</comment>
<dbReference type="InterPro" id="IPR006070">
    <property type="entry name" value="Sua5-like_dom"/>
</dbReference>
<dbReference type="PROSITE" id="PS51163">
    <property type="entry name" value="YRDC"/>
    <property type="match status" value="1"/>
</dbReference>
<accession>A0A7J7IVN2</accession>
<evidence type="ECO:0000256" key="10">
    <source>
        <dbReference type="ARBA" id="ARBA00022946"/>
    </source>
</evidence>
<keyword evidence="12" id="KW-0472">Membrane</keyword>
<protein>
    <recommendedName>
        <fullName evidence="6">Threonylcarbamoyl-AMP synthase</fullName>
        <ecNumber evidence="5">2.7.7.87</ecNumber>
    </recommendedName>
</protein>
<dbReference type="PANTHER" id="PTHR17490">
    <property type="entry name" value="SUA5"/>
    <property type="match status" value="1"/>
</dbReference>
<evidence type="ECO:0000256" key="1">
    <source>
        <dbReference type="ARBA" id="ARBA00004173"/>
    </source>
</evidence>
<evidence type="ECO:0000256" key="15">
    <source>
        <dbReference type="ARBA" id="ARBA00063146"/>
    </source>
</evidence>
<name>A0A7J7IVN2_BUGNE</name>
<gene>
    <name evidence="17" type="ORF">EB796_023814</name>
</gene>
<dbReference type="OrthoDB" id="3648309at2759"/>
<keyword evidence="18" id="KW-1185">Reference proteome</keyword>
<comment type="caution">
    <text evidence="17">The sequence shown here is derived from an EMBL/GenBank/DDBJ whole genome shotgun (WGS) entry which is preliminary data.</text>
</comment>
<dbReference type="Gene3D" id="3.90.870.10">
    <property type="entry name" value="DHBP synthase"/>
    <property type="match status" value="1"/>
</dbReference>
<evidence type="ECO:0000256" key="7">
    <source>
        <dbReference type="ARBA" id="ARBA00022475"/>
    </source>
</evidence>
<evidence type="ECO:0000256" key="2">
    <source>
        <dbReference type="ARBA" id="ARBA00004202"/>
    </source>
</evidence>
<evidence type="ECO:0000313" key="18">
    <source>
        <dbReference type="Proteomes" id="UP000593567"/>
    </source>
</evidence>
<dbReference type="AlphaFoldDB" id="A0A7J7IVN2"/>
<organism evidence="17 18">
    <name type="scientific">Bugula neritina</name>
    <name type="common">Brown bryozoan</name>
    <name type="synonym">Sertularia neritina</name>
    <dbReference type="NCBI Taxonomy" id="10212"/>
    <lineage>
        <taxon>Eukaryota</taxon>
        <taxon>Metazoa</taxon>
        <taxon>Spiralia</taxon>
        <taxon>Lophotrochozoa</taxon>
        <taxon>Bryozoa</taxon>
        <taxon>Gymnolaemata</taxon>
        <taxon>Cheilostomatida</taxon>
        <taxon>Flustrina</taxon>
        <taxon>Buguloidea</taxon>
        <taxon>Bugulidae</taxon>
        <taxon>Bugula</taxon>
    </lineage>
</organism>
<evidence type="ECO:0000313" key="17">
    <source>
        <dbReference type="EMBL" id="KAF6017875.1"/>
    </source>
</evidence>
<proteinExistence type="inferred from homology"/>
<keyword evidence="10" id="KW-0809">Transit peptide</keyword>
<dbReference type="SUPFAM" id="SSF55821">
    <property type="entry name" value="YrdC/RibB"/>
    <property type="match status" value="1"/>
</dbReference>
<dbReference type="GO" id="GO:0000049">
    <property type="term" value="F:tRNA binding"/>
    <property type="evidence" value="ECO:0007669"/>
    <property type="project" value="TreeGrafter"/>
</dbReference>
<keyword evidence="11" id="KW-0496">Mitochondrion</keyword>
<evidence type="ECO:0000256" key="11">
    <source>
        <dbReference type="ARBA" id="ARBA00023128"/>
    </source>
</evidence>
<evidence type="ECO:0000256" key="4">
    <source>
        <dbReference type="ARBA" id="ARBA00007663"/>
    </source>
</evidence>
<reference evidence="17" key="1">
    <citation type="submission" date="2020-06" db="EMBL/GenBank/DDBJ databases">
        <title>Draft genome of Bugula neritina, a colonial animal packing powerful symbionts and potential medicines.</title>
        <authorList>
            <person name="Rayko M."/>
        </authorList>
    </citation>
    <scope>NUCLEOTIDE SEQUENCE [LARGE SCALE GENOMIC DNA]</scope>
    <source>
        <strain evidence="17">Kwan_BN1</strain>
    </source>
</reference>
<keyword evidence="7" id="KW-1003">Cell membrane</keyword>
<dbReference type="InterPro" id="IPR017945">
    <property type="entry name" value="DHBP_synth_RibB-like_a/b_dom"/>
</dbReference>